<sequence>MNAPDRFEAILLGPGEKKIQEEMVPGQPNTAEFFVKKEDHTLGNMITSYLKKDPNVLFAGYKAGHPNVPEIMIRIQTNGTMTPKEAFVKACKHLITICGHTGREWQKELALRKYADQSEQSGNGNGGQGSGNH</sequence>
<dbReference type="PROSITE" id="PS01154">
    <property type="entry name" value="RNA_POL_L_13KD"/>
    <property type="match status" value="1"/>
</dbReference>
<dbReference type="InterPro" id="IPR009025">
    <property type="entry name" value="RBP11-like_dimer"/>
</dbReference>
<dbReference type="CDD" id="cd06926">
    <property type="entry name" value="RNAP_II_RPB11"/>
    <property type="match status" value="1"/>
</dbReference>
<dbReference type="PANTHER" id="PTHR13946:SF16">
    <property type="entry name" value="DNA-DIRECTED RNA POLYMERASE II SUBUNIT RPB11"/>
    <property type="match status" value="1"/>
</dbReference>
<dbReference type="GO" id="GO:0003899">
    <property type="term" value="F:DNA-directed RNA polymerase activity"/>
    <property type="evidence" value="ECO:0007669"/>
    <property type="project" value="InterPro"/>
</dbReference>
<organism evidence="7 8">
    <name type="scientific">Echria macrotheca</name>
    <dbReference type="NCBI Taxonomy" id="438768"/>
    <lineage>
        <taxon>Eukaryota</taxon>
        <taxon>Fungi</taxon>
        <taxon>Dikarya</taxon>
        <taxon>Ascomycota</taxon>
        <taxon>Pezizomycotina</taxon>
        <taxon>Sordariomycetes</taxon>
        <taxon>Sordariomycetidae</taxon>
        <taxon>Sordariales</taxon>
        <taxon>Schizotheciaceae</taxon>
        <taxon>Echria</taxon>
    </lineage>
</organism>
<proteinExistence type="inferred from homology"/>
<feature type="domain" description="DNA-directed RNA polymerase RBP11-like dimerisation" evidence="6">
    <location>
        <begin position="31"/>
        <end position="101"/>
    </location>
</feature>
<comment type="caution">
    <text evidence="7">The sequence shown here is derived from an EMBL/GenBank/DDBJ whole genome shotgun (WGS) entry which is preliminary data.</text>
</comment>
<dbReference type="SUPFAM" id="SSF55257">
    <property type="entry name" value="RBP11-like subunits of RNA polymerase"/>
    <property type="match status" value="1"/>
</dbReference>
<dbReference type="InterPro" id="IPR036603">
    <property type="entry name" value="RBP11-like"/>
</dbReference>
<dbReference type="InterPro" id="IPR022905">
    <property type="entry name" value="Rpo11-like"/>
</dbReference>
<dbReference type="InterPro" id="IPR037685">
    <property type="entry name" value="RBP11"/>
</dbReference>
<evidence type="ECO:0000256" key="2">
    <source>
        <dbReference type="ARBA" id="ARBA00022478"/>
    </source>
</evidence>
<dbReference type="InterPro" id="IPR008193">
    <property type="entry name" value="RNA_pol_Rpb11_13-16kDa_CS"/>
</dbReference>
<evidence type="ECO:0000256" key="3">
    <source>
        <dbReference type="ARBA" id="ARBA00023163"/>
    </source>
</evidence>
<keyword evidence="4" id="KW-0539">Nucleus</keyword>
<evidence type="ECO:0000256" key="4">
    <source>
        <dbReference type="ARBA" id="ARBA00023242"/>
    </source>
</evidence>
<evidence type="ECO:0000313" key="8">
    <source>
        <dbReference type="Proteomes" id="UP001239445"/>
    </source>
</evidence>
<comment type="subcellular location">
    <subcellularLocation>
        <location evidence="1">Nucleus</location>
    </subcellularLocation>
</comment>
<dbReference type="Proteomes" id="UP001239445">
    <property type="component" value="Unassembled WGS sequence"/>
</dbReference>
<evidence type="ECO:0000259" key="6">
    <source>
        <dbReference type="Pfam" id="PF13656"/>
    </source>
</evidence>
<comment type="similarity">
    <text evidence="5">Belongs to the archaeal Rpo11/eukaryotic RPB11/RPC19 RNA polymerase subunit family.</text>
</comment>
<dbReference type="GO" id="GO:0003677">
    <property type="term" value="F:DNA binding"/>
    <property type="evidence" value="ECO:0007669"/>
    <property type="project" value="InterPro"/>
</dbReference>
<evidence type="ECO:0000256" key="5">
    <source>
        <dbReference type="ARBA" id="ARBA00025751"/>
    </source>
</evidence>
<name>A0AAJ0FA23_9PEZI</name>
<dbReference type="Pfam" id="PF13656">
    <property type="entry name" value="RNA_pol_L_2"/>
    <property type="match status" value="1"/>
</dbReference>
<evidence type="ECO:0000313" key="7">
    <source>
        <dbReference type="EMBL" id="KAK1760856.1"/>
    </source>
</evidence>
<keyword evidence="3" id="KW-0804">Transcription</keyword>
<dbReference type="EMBL" id="MU839827">
    <property type="protein sequence ID" value="KAK1760856.1"/>
    <property type="molecule type" value="Genomic_DNA"/>
</dbReference>
<keyword evidence="2 7" id="KW-0240">DNA-directed RNA polymerase</keyword>
<dbReference type="GO" id="GO:0006366">
    <property type="term" value="P:transcription by RNA polymerase II"/>
    <property type="evidence" value="ECO:0007669"/>
    <property type="project" value="InterPro"/>
</dbReference>
<accession>A0AAJ0FA23</accession>
<dbReference type="GO" id="GO:0046983">
    <property type="term" value="F:protein dimerization activity"/>
    <property type="evidence" value="ECO:0007669"/>
    <property type="project" value="InterPro"/>
</dbReference>
<reference evidence="7" key="1">
    <citation type="submission" date="2023-06" db="EMBL/GenBank/DDBJ databases">
        <title>Genome-scale phylogeny and comparative genomics of the fungal order Sordariales.</title>
        <authorList>
            <consortium name="Lawrence Berkeley National Laboratory"/>
            <person name="Hensen N."/>
            <person name="Bonometti L."/>
            <person name="Westerberg I."/>
            <person name="Brannstrom I.O."/>
            <person name="Guillou S."/>
            <person name="Cros-Aarteil S."/>
            <person name="Calhoun S."/>
            <person name="Haridas S."/>
            <person name="Kuo A."/>
            <person name="Mondo S."/>
            <person name="Pangilinan J."/>
            <person name="Riley R."/>
            <person name="Labutti K."/>
            <person name="Andreopoulos B."/>
            <person name="Lipzen A."/>
            <person name="Chen C."/>
            <person name="Yanf M."/>
            <person name="Daum C."/>
            <person name="Ng V."/>
            <person name="Clum A."/>
            <person name="Steindorff A."/>
            <person name="Ohm R."/>
            <person name="Martin F."/>
            <person name="Silar P."/>
            <person name="Natvig D."/>
            <person name="Lalanne C."/>
            <person name="Gautier V."/>
            <person name="Ament-Velasquez S.L."/>
            <person name="Kruys A."/>
            <person name="Hutchinson M.I."/>
            <person name="Powell A.J."/>
            <person name="Barry K."/>
            <person name="Miller A.N."/>
            <person name="Grigoriev I.V."/>
            <person name="Debuchy R."/>
            <person name="Gladieux P."/>
            <person name="Thoren M.H."/>
            <person name="Johannesson H."/>
        </authorList>
    </citation>
    <scope>NUCLEOTIDE SEQUENCE</scope>
    <source>
        <strain evidence="7">PSN4</strain>
    </source>
</reference>
<dbReference type="Gene3D" id="3.30.1360.10">
    <property type="entry name" value="RNA polymerase, RBP11-like subunit"/>
    <property type="match status" value="1"/>
</dbReference>
<gene>
    <name evidence="7" type="ORF">QBC47DRAFT_368402</name>
</gene>
<protein>
    <submittedName>
        <fullName evidence="7">DNA-directed RNA polymerase</fullName>
    </submittedName>
</protein>
<dbReference type="AlphaFoldDB" id="A0AAJ0FA23"/>
<dbReference type="PANTHER" id="PTHR13946">
    <property type="entry name" value="DNA-DIRECTED RNA POLYMERASE I,II,III"/>
    <property type="match status" value="1"/>
</dbReference>
<dbReference type="HAMAP" id="MF_00261">
    <property type="entry name" value="RNApol_arch_Rpo11"/>
    <property type="match status" value="1"/>
</dbReference>
<dbReference type="GO" id="GO:0005665">
    <property type="term" value="C:RNA polymerase II, core complex"/>
    <property type="evidence" value="ECO:0007669"/>
    <property type="project" value="InterPro"/>
</dbReference>
<evidence type="ECO:0000256" key="1">
    <source>
        <dbReference type="ARBA" id="ARBA00004123"/>
    </source>
</evidence>
<keyword evidence="8" id="KW-1185">Reference proteome</keyword>